<dbReference type="PANTHER" id="PTHR11905">
    <property type="entry name" value="ADAM A DISINTEGRIN AND METALLOPROTEASE DOMAIN"/>
    <property type="match status" value="1"/>
</dbReference>
<keyword evidence="6" id="KW-0472">Membrane</keyword>
<feature type="transmembrane region" description="Helical" evidence="6">
    <location>
        <begin position="770"/>
        <end position="793"/>
    </location>
</feature>
<evidence type="ECO:0000256" key="5">
    <source>
        <dbReference type="SAM" id="MobiDB-lite"/>
    </source>
</evidence>
<feature type="domain" description="Disintegrin" evidence="8">
    <location>
        <begin position="583"/>
        <end position="671"/>
    </location>
</feature>
<dbReference type="SUPFAM" id="SSF55486">
    <property type="entry name" value="Metalloproteases ('zincins'), catalytic domain"/>
    <property type="match status" value="1"/>
</dbReference>
<keyword evidence="6" id="KW-0812">Transmembrane</keyword>
<dbReference type="SUPFAM" id="SSF57552">
    <property type="entry name" value="Blood coagulation inhibitor (disintegrin)"/>
    <property type="match status" value="1"/>
</dbReference>
<keyword evidence="4" id="KW-0479">Metal-binding</keyword>
<feature type="domain" description="Peptidase M12B" evidence="9">
    <location>
        <begin position="344"/>
        <end position="559"/>
    </location>
</feature>
<feature type="compositionally biased region" description="Basic and acidic residues" evidence="5">
    <location>
        <begin position="946"/>
        <end position="955"/>
    </location>
</feature>
<dbReference type="CDD" id="cd04271">
    <property type="entry name" value="ZnMc_ADAM_fungal"/>
    <property type="match status" value="1"/>
</dbReference>
<evidence type="ECO:0000259" key="8">
    <source>
        <dbReference type="PROSITE" id="PS50214"/>
    </source>
</evidence>
<evidence type="ECO:0000256" key="7">
    <source>
        <dbReference type="SAM" id="SignalP"/>
    </source>
</evidence>
<dbReference type="Gene3D" id="4.10.70.10">
    <property type="entry name" value="Disintegrin domain"/>
    <property type="match status" value="1"/>
</dbReference>
<dbReference type="GO" id="GO:0046872">
    <property type="term" value="F:metal ion binding"/>
    <property type="evidence" value="ECO:0007669"/>
    <property type="project" value="UniProtKB-KW"/>
</dbReference>
<dbReference type="FunFam" id="4.10.70.10:FF:000003">
    <property type="entry name" value="Disintegrin and metalloproteinase domain-containing protein 17"/>
    <property type="match status" value="1"/>
</dbReference>
<feature type="binding site" evidence="4">
    <location>
        <position position="505"/>
    </location>
    <ligand>
        <name>Zn(2+)</name>
        <dbReference type="ChEBI" id="CHEBI:29105"/>
        <note>catalytic</note>
    </ligand>
</feature>
<feature type="binding site" evidence="4">
    <location>
        <position position="499"/>
    </location>
    <ligand>
        <name>Zn(2+)</name>
        <dbReference type="ChEBI" id="CHEBI:29105"/>
        <note>catalytic</note>
    </ligand>
</feature>
<feature type="compositionally biased region" description="Low complexity" evidence="5">
    <location>
        <begin position="928"/>
        <end position="945"/>
    </location>
</feature>
<dbReference type="PROSITE" id="PS50215">
    <property type="entry name" value="ADAM_MEPRO"/>
    <property type="match status" value="1"/>
</dbReference>
<feature type="compositionally biased region" description="Low complexity" evidence="5">
    <location>
        <begin position="848"/>
        <end position="866"/>
    </location>
</feature>
<dbReference type="InterPro" id="IPR034028">
    <property type="entry name" value="ZnMc_ADAM_fungal"/>
</dbReference>
<keyword evidence="11" id="KW-1185">Reference proteome</keyword>
<feature type="compositionally biased region" description="Low complexity" evidence="5">
    <location>
        <begin position="882"/>
        <end position="898"/>
    </location>
</feature>
<feature type="binding site" evidence="4">
    <location>
        <position position="495"/>
    </location>
    <ligand>
        <name>Zn(2+)</name>
        <dbReference type="ChEBI" id="CHEBI:29105"/>
        <note>catalytic</note>
    </ligand>
</feature>
<comment type="caution">
    <text evidence="10">The sequence shown here is derived from an EMBL/GenBank/DDBJ whole genome shotgun (WGS) entry which is preliminary data.</text>
</comment>
<comment type="caution">
    <text evidence="4">Lacks conserved residue(s) required for the propagation of feature annotation.</text>
</comment>
<sequence length="979" mass="104188">MSSFWHYALLILLCSFLVTASSVPPRPLKRIAHPTTLSLEILPRQVSPKTTLRKRSSSYSPFLDSSLDLTSPTLFHSDSFRLTLSAFDDIFHLHLRPNDHLIHPAARINYYTTTTSPDGITRQKLAYSVPLIRESVRAYWGEVIAAEHSQQRMREDAAGVVAPRPITSSGSNGIGVERGWARIVVHSQGDADSGIPPSFEGAFEVDGVTYHVQTRENYLRNKQALDPDVLIDDYSESHLVIWRDSDAMRDEDMEKLGIKSKEHGGGCVHDTLEYNTDPWQNEVLQPPPVAPSWFDPFGILSGSNSWENSTSGRMSRRDDVQGGSVSNNFSTTIGKTTGCPTSQKILYMGVAADCAYVSAYGSTQNATQQIITNWNSASSIYKSTFNVSLGIVQIDVQEPTCPSSAPTDAPWNVACGTSGVDLNDRLSLFSQWRGDKGNDGTGLWHLMSGCPTGSEVGVAWLGTLCQQTAQGNPGSVVSGTAVSTNGRTEWEVVSHEIGHNFGAIHDCQSTCGTSSSPVCCPLSGSSCNANDAYIMSPVTSSTQKQFSACTIGNICSLMQATASGHVNNTCLQDPDPSRTTLSLNMCGNGIVEQGEECDPGQNVTSSCCDASTCKLLSGAQCDPASSACCTDQCSFASAQTVCRPAVDAKCDIAESCTGSSADCPADTFEPNGQSCGDDGLACANGVCTSLNAQCSSAGSSLNLTTACSTQDNSCRVSCQDPSSSSQCIQLQTALIDGSSCGLGGTCQSGSCVAGSLLDTAKAWYVQNLQISIPVTIVVAIIVLLIIYALCLCIKRNCMRRKAVGSMEPALAGQRSARLHSWQAPIPPYAVRPQPTVPAPVMTTYGNIAPSRNVARSSSSSGTRRASIPTSLRPSGPVPPPSSYNANTNNSNNSASSRNRSWDGVYGPPTGGGSARMPRSNERPGSSDSTSSRARAPAFPASSGSRNLEDTQERNRRPPPPPPTRPSHWVDPEKWNGPAR</sequence>
<feature type="chain" id="PRO_5013877641" description="Disintegrin and metalloproteinase domain-containing protein B" evidence="7">
    <location>
        <begin position="21"/>
        <end position="979"/>
    </location>
</feature>
<evidence type="ECO:0000313" key="11">
    <source>
        <dbReference type="Proteomes" id="UP000217199"/>
    </source>
</evidence>
<evidence type="ECO:0000256" key="1">
    <source>
        <dbReference type="ARBA" id="ARBA00023157"/>
    </source>
</evidence>
<evidence type="ECO:0000256" key="3">
    <source>
        <dbReference type="ARBA" id="ARBA00074021"/>
    </source>
</evidence>
<dbReference type="AlphaFoldDB" id="A0A286UQ62"/>
<dbReference type="InterPro" id="IPR036436">
    <property type="entry name" value="Disintegrin_dom_sf"/>
</dbReference>
<dbReference type="SMART" id="SM00050">
    <property type="entry name" value="DISIN"/>
    <property type="match status" value="1"/>
</dbReference>
<evidence type="ECO:0000259" key="9">
    <source>
        <dbReference type="PROSITE" id="PS50215"/>
    </source>
</evidence>
<comment type="function">
    <text evidence="2">Probable zinc protease.</text>
</comment>
<keyword evidence="6" id="KW-1133">Transmembrane helix</keyword>
<dbReference type="InterPro" id="IPR001762">
    <property type="entry name" value="Disintegrin_dom"/>
</dbReference>
<feature type="region of interest" description="Disordered" evidence="5">
    <location>
        <begin position="841"/>
        <end position="979"/>
    </location>
</feature>
<keyword evidence="1" id="KW-1015">Disulfide bond</keyword>
<keyword evidence="7" id="KW-0732">Signal</keyword>
<dbReference type="PANTHER" id="PTHR11905:SF159">
    <property type="entry name" value="ADAM METALLOPROTEASE"/>
    <property type="match status" value="1"/>
</dbReference>
<accession>A0A286UQ62</accession>
<dbReference type="Gene3D" id="3.40.390.10">
    <property type="entry name" value="Collagenase (Catalytic Domain)"/>
    <property type="match status" value="1"/>
</dbReference>
<feature type="active site" evidence="4">
    <location>
        <position position="496"/>
    </location>
</feature>
<dbReference type="PROSITE" id="PS50214">
    <property type="entry name" value="DISINTEGRIN_2"/>
    <property type="match status" value="1"/>
</dbReference>
<reference evidence="10 11" key="1">
    <citation type="journal article" date="2017" name="Mol. Ecol.">
        <title>Comparative and population genomic landscape of Phellinus noxius: A hypervariable fungus causing root rot in trees.</title>
        <authorList>
            <person name="Chung C.L."/>
            <person name="Lee T.J."/>
            <person name="Akiba M."/>
            <person name="Lee H.H."/>
            <person name="Kuo T.H."/>
            <person name="Liu D."/>
            <person name="Ke H.M."/>
            <person name="Yokoi T."/>
            <person name="Roa M.B."/>
            <person name="Lu M.J."/>
            <person name="Chang Y.Y."/>
            <person name="Ann P.J."/>
            <person name="Tsai J.N."/>
            <person name="Chen C.Y."/>
            <person name="Tzean S.S."/>
            <person name="Ota Y."/>
            <person name="Hattori T."/>
            <person name="Sahashi N."/>
            <person name="Liou R.F."/>
            <person name="Kikuchi T."/>
            <person name="Tsai I.J."/>
        </authorList>
    </citation>
    <scope>NUCLEOTIDE SEQUENCE [LARGE SCALE GENOMIC DNA]</scope>
    <source>
        <strain evidence="10 11">FFPRI411160</strain>
    </source>
</reference>
<feature type="signal peptide" evidence="7">
    <location>
        <begin position="1"/>
        <end position="20"/>
    </location>
</feature>
<name>A0A286UQ62_9AGAM</name>
<dbReference type="Pfam" id="PF00200">
    <property type="entry name" value="Disintegrin"/>
    <property type="match status" value="1"/>
</dbReference>
<dbReference type="OrthoDB" id="5951731at2759"/>
<protein>
    <recommendedName>
        <fullName evidence="3">Disintegrin and metalloproteinase domain-containing protein B</fullName>
    </recommendedName>
</protein>
<dbReference type="Pfam" id="PF13688">
    <property type="entry name" value="Reprolysin_5"/>
    <property type="match status" value="1"/>
</dbReference>
<evidence type="ECO:0000313" key="10">
    <source>
        <dbReference type="EMBL" id="PAV21743.1"/>
    </source>
</evidence>
<keyword evidence="10" id="KW-0482">Metalloprotease</keyword>
<dbReference type="GO" id="GO:0006508">
    <property type="term" value="P:proteolysis"/>
    <property type="evidence" value="ECO:0007669"/>
    <property type="project" value="UniProtKB-KW"/>
</dbReference>
<evidence type="ECO:0000256" key="2">
    <source>
        <dbReference type="ARBA" id="ARBA00056552"/>
    </source>
</evidence>
<dbReference type="InParanoid" id="A0A286UQ62"/>
<dbReference type="GO" id="GO:0004222">
    <property type="term" value="F:metalloendopeptidase activity"/>
    <property type="evidence" value="ECO:0007669"/>
    <property type="project" value="InterPro"/>
</dbReference>
<evidence type="ECO:0000256" key="6">
    <source>
        <dbReference type="SAM" id="Phobius"/>
    </source>
</evidence>
<keyword evidence="10" id="KW-0645">Protease</keyword>
<keyword evidence="10" id="KW-0378">Hydrolase</keyword>
<dbReference type="InterPro" id="IPR002870">
    <property type="entry name" value="Peptidase_M12B_N"/>
</dbReference>
<evidence type="ECO:0000256" key="4">
    <source>
        <dbReference type="PROSITE-ProRule" id="PRU00276"/>
    </source>
</evidence>
<dbReference type="STRING" id="2282107.A0A286UQ62"/>
<dbReference type="InterPro" id="IPR001590">
    <property type="entry name" value="Peptidase_M12B"/>
</dbReference>
<dbReference type="EMBL" id="NBII01000002">
    <property type="protein sequence ID" value="PAV21743.1"/>
    <property type="molecule type" value="Genomic_DNA"/>
</dbReference>
<dbReference type="Pfam" id="PF01562">
    <property type="entry name" value="Pep_M12B_propep"/>
    <property type="match status" value="1"/>
</dbReference>
<dbReference type="InterPro" id="IPR024079">
    <property type="entry name" value="MetalloPept_cat_dom_sf"/>
</dbReference>
<gene>
    <name evidence="10" type="ORF">PNOK_0170000</name>
</gene>
<proteinExistence type="predicted"/>
<organism evidence="10 11">
    <name type="scientific">Pyrrhoderma noxium</name>
    <dbReference type="NCBI Taxonomy" id="2282107"/>
    <lineage>
        <taxon>Eukaryota</taxon>
        <taxon>Fungi</taxon>
        <taxon>Dikarya</taxon>
        <taxon>Basidiomycota</taxon>
        <taxon>Agaricomycotina</taxon>
        <taxon>Agaricomycetes</taxon>
        <taxon>Hymenochaetales</taxon>
        <taxon>Hymenochaetaceae</taxon>
        <taxon>Pyrrhoderma</taxon>
    </lineage>
</organism>
<keyword evidence="4" id="KW-0862">Zinc</keyword>
<dbReference type="Proteomes" id="UP000217199">
    <property type="component" value="Unassembled WGS sequence"/>
</dbReference>